<dbReference type="Pfam" id="PF14176">
    <property type="entry name" value="YxiJ"/>
    <property type="match status" value="1"/>
</dbReference>
<organism evidence="1 2">
    <name type="scientific">Rossellomorea pakistanensis</name>
    <dbReference type="NCBI Taxonomy" id="992288"/>
    <lineage>
        <taxon>Bacteria</taxon>
        <taxon>Bacillati</taxon>
        <taxon>Bacillota</taxon>
        <taxon>Bacilli</taxon>
        <taxon>Bacillales</taxon>
        <taxon>Bacillaceae</taxon>
        <taxon>Rossellomorea</taxon>
    </lineage>
</organism>
<evidence type="ECO:0000313" key="2">
    <source>
        <dbReference type="Proteomes" id="UP001646157"/>
    </source>
</evidence>
<accession>A0ABS2N6R0</accession>
<dbReference type="Proteomes" id="UP001646157">
    <property type="component" value="Unassembled WGS sequence"/>
</dbReference>
<reference evidence="1 2" key="1">
    <citation type="submission" date="2021-01" db="EMBL/GenBank/DDBJ databases">
        <title>Genomic Encyclopedia of Type Strains, Phase IV (KMG-IV): sequencing the most valuable type-strain genomes for metagenomic binning, comparative biology and taxonomic classification.</title>
        <authorList>
            <person name="Goeker M."/>
        </authorList>
    </citation>
    <scope>NUCLEOTIDE SEQUENCE [LARGE SCALE GENOMIC DNA]</scope>
    <source>
        <strain evidence="1 2">DSM 24834</strain>
    </source>
</reference>
<evidence type="ECO:0000313" key="1">
    <source>
        <dbReference type="EMBL" id="MBM7583551.1"/>
    </source>
</evidence>
<dbReference type="EMBL" id="JAFBDZ010000001">
    <property type="protein sequence ID" value="MBM7583551.1"/>
    <property type="molecule type" value="Genomic_DNA"/>
</dbReference>
<name>A0ABS2N6R0_9BACI</name>
<keyword evidence="2" id="KW-1185">Reference proteome</keyword>
<sequence>MIGIDPIKNVRSVKFTTGMNSYFNDVLQLVIKEKHPRIIGLLSYSYSVMKSPFPYEDTGKMKEDFKSSFSVEDLNGDLNTYWMSILASLTLIGKTTKMPCRRLEWLKHSFFDHFKQYLVLDKHIEKYPHFYEQYMAYENIRLLVLYFLNCY</sequence>
<proteinExistence type="predicted"/>
<dbReference type="InterPro" id="IPR025551">
    <property type="entry name" value="WapI/YxiJ-like"/>
</dbReference>
<protein>
    <submittedName>
        <fullName evidence="1">Uncharacterized protein</fullName>
    </submittedName>
</protein>
<dbReference type="RefSeq" id="WP_205167822.1">
    <property type="nucleotide sequence ID" value="NZ_JAFBDZ010000001.1"/>
</dbReference>
<comment type="caution">
    <text evidence="1">The sequence shown here is derived from an EMBL/GenBank/DDBJ whole genome shotgun (WGS) entry which is preliminary data.</text>
</comment>
<gene>
    <name evidence="1" type="ORF">JOC86_000088</name>
</gene>